<dbReference type="RefSeq" id="XP_003294136.1">
    <property type="nucleotide sequence ID" value="XM_003294088.1"/>
</dbReference>
<name>F1A392_DICPU</name>
<dbReference type="VEuPathDB" id="AmoebaDB:DICPUDRAFT_84633"/>
<dbReference type="EMBL" id="GL871447">
    <property type="protein sequence ID" value="EGC29333.1"/>
    <property type="molecule type" value="Genomic_DNA"/>
</dbReference>
<sequence length="985" mass="116544">MDSNEILFWKIIHNKYLFNYILNLLSYDFTHKYGNVILHHSVDWLIENGYKKTLKHKILNNHYLVFGVDFDLFYQDKLGKIFKFFNKDPDTHGNNKEFYKTLLKRCNSHLCMNPNSKAMIATAVYNLKALQVICEYYGYVPTIEVLYQSIETRHFKVTRWILETFYHKIKSNSTALTNNIELEVWEKLKNTIIEKISLSYRKFNRYYRLIIFLVETLHFESPIDHLNKIISSTSTTSVPVSVPGSVPVSVPITATPSTPSTSSTLNIEQQNYLNSTKRRFNLLYNVCPFELNFKISWLLNACLSIVSLNLIYNHDFSDNSNNSSQGCMNCNNCISSENSSDGLNNDNNQNTTSNDSATSKSRLTFILTKKELESMKFTKEELKSRILEIDENHQNAKKLVQMYLATKEKRNNTKCSMYWLKYGNDNFQNIDQINSFWSADTNAFKYGSHILLRKWFHSQNSIPQPFLDLLAKVNQVVEQQSIDNQRINLLFEHCQDRNRQIEFIKQISNDINDESCSITHKLHPLFFLSLVVSYDDLELVKLAFNLLKKSFKRLNRNNQQKQDQDQEETSSEHPKKKQKIDNDNNNNNNNNSYFECFINLSEYKDKELNIFYTQYFNESKLSNIYQYVQSLPVLEFICQYFDCTINCELKSWFLKGRIDLLERYEKIVQSKTSNKIPFPIMYISWQLDDQRFSQYLECTRYVVSKQDRYNLVPGSLSFINNFEKKMTPKDIENLKYIIENYQDLVYYPFDSSHNHCRNNLTEAHIEFFKWVLETRHQDFSSGRCHLSFQEYKLLLYYTGNHNQLFSEFGNNQLIHPSQFSSPPSQESKSISIVDFFYESDIWLQKVGENGNIDIIEKIIQTFFLKETVESKFYLLVLQSIINTSLDFGHTKVFNYLYKNYPQFLPFNYGFNQNQKYSVLNNNIYNQLNNNNINNNNINNNNNNNNNLQEMLNDSFQSQQFQLQFQPQQLTPQLQHKFFNDQLFNK</sequence>
<dbReference type="OMA" id="CTINCEL"/>
<dbReference type="PANTHER" id="PTHR31550:SF2">
    <property type="entry name" value="ANKYRIN REPEAT PROTEIN-RELATED"/>
    <property type="match status" value="1"/>
</dbReference>
<dbReference type="PANTHER" id="PTHR31550">
    <property type="entry name" value="ANKYRIN REPEAT PROTEIN-RELATED-RELATED"/>
    <property type="match status" value="1"/>
</dbReference>
<protein>
    <submittedName>
        <fullName evidence="2">Uncharacterized protein</fullName>
    </submittedName>
</protein>
<gene>
    <name evidence="2" type="ORF">DICPUDRAFT_84633</name>
</gene>
<dbReference type="KEGG" id="dpp:DICPUDRAFT_84633"/>
<evidence type="ECO:0000313" key="2">
    <source>
        <dbReference type="EMBL" id="EGC29333.1"/>
    </source>
</evidence>
<dbReference type="OrthoDB" id="24325at2759"/>
<keyword evidence="3" id="KW-1185">Reference proteome</keyword>
<evidence type="ECO:0000256" key="1">
    <source>
        <dbReference type="SAM" id="MobiDB-lite"/>
    </source>
</evidence>
<dbReference type="AlphaFoldDB" id="F1A392"/>
<reference evidence="3" key="1">
    <citation type="journal article" date="2011" name="Genome Biol.">
        <title>Comparative genomics of the social amoebae Dictyostelium discoideum and Dictyostelium purpureum.</title>
        <authorList>
            <consortium name="US DOE Joint Genome Institute (JGI-PGF)"/>
            <person name="Sucgang R."/>
            <person name="Kuo A."/>
            <person name="Tian X."/>
            <person name="Salerno W."/>
            <person name="Parikh A."/>
            <person name="Feasley C.L."/>
            <person name="Dalin E."/>
            <person name="Tu H."/>
            <person name="Huang E."/>
            <person name="Barry K."/>
            <person name="Lindquist E."/>
            <person name="Shapiro H."/>
            <person name="Bruce D."/>
            <person name="Schmutz J."/>
            <person name="Salamov A."/>
            <person name="Fey P."/>
            <person name="Gaudet P."/>
            <person name="Anjard C."/>
            <person name="Babu M.M."/>
            <person name="Basu S."/>
            <person name="Bushmanova Y."/>
            <person name="van der Wel H."/>
            <person name="Katoh-Kurasawa M."/>
            <person name="Dinh C."/>
            <person name="Coutinho P.M."/>
            <person name="Saito T."/>
            <person name="Elias M."/>
            <person name="Schaap P."/>
            <person name="Kay R.R."/>
            <person name="Henrissat B."/>
            <person name="Eichinger L."/>
            <person name="Rivero F."/>
            <person name="Putnam N.H."/>
            <person name="West C.M."/>
            <person name="Loomis W.F."/>
            <person name="Chisholm R.L."/>
            <person name="Shaulsky G."/>
            <person name="Strassmann J.E."/>
            <person name="Queller D.C."/>
            <person name="Kuspa A."/>
            <person name="Grigoriev I.V."/>
        </authorList>
    </citation>
    <scope>NUCLEOTIDE SEQUENCE [LARGE SCALE GENOMIC DNA]</scope>
    <source>
        <strain evidence="3">QSDP1</strain>
    </source>
</reference>
<evidence type="ECO:0000313" key="3">
    <source>
        <dbReference type="Proteomes" id="UP000001064"/>
    </source>
</evidence>
<proteinExistence type="predicted"/>
<dbReference type="GeneID" id="10506142"/>
<feature type="region of interest" description="Disordered" evidence="1">
    <location>
        <begin position="557"/>
        <end position="587"/>
    </location>
</feature>
<accession>F1A392</accession>
<organism evidence="2 3">
    <name type="scientific">Dictyostelium purpureum</name>
    <name type="common">Slime mold</name>
    <dbReference type="NCBI Taxonomy" id="5786"/>
    <lineage>
        <taxon>Eukaryota</taxon>
        <taxon>Amoebozoa</taxon>
        <taxon>Evosea</taxon>
        <taxon>Eumycetozoa</taxon>
        <taxon>Dictyostelia</taxon>
        <taxon>Dictyosteliales</taxon>
        <taxon>Dictyosteliaceae</taxon>
        <taxon>Dictyostelium</taxon>
    </lineage>
</organism>
<dbReference type="InParanoid" id="F1A392"/>
<dbReference type="Proteomes" id="UP000001064">
    <property type="component" value="Unassembled WGS sequence"/>
</dbReference>